<dbReference type="GO" id="GO:0004768">
    <property type="term" value="F:stearoyl-CoA 9-desaturase activity"/>
    <property type="evidence" value="ECO:0007669"/>
    <property type="project" value="TreeGrafter"/>
</dbReference>
<comment type="caution">
    <text evidence="16">The sequence shown here is derived from an EMBL/GenBank/DDBJ whole genome shotgun (WGS) entry which is preliminary data.</text>
</comment>
<evidence type="ECO:0000256" key="9">
    <source>
        <dbReference type="ARBA" id="ARBA00023098"/>
    </source>
</evidence>
<dbReference type="AlphaFoldDB" id="A0A9N8DEH7"/>
<comment type="cofactor">
    <cofactor evidence="12">
        <name>Fe(2+)</name>
        <dbReference type="ChEBI" id="CHEBI:29033"/>
    </cofactor>
</comment>
<feature type="region of interest" description="Disordered" evidence="13">
    <location>
        <begin position="306"/>
        <end position="346"/>
    </location>
</feature>
<accession>A0A9N8DEH7</accession>
<keyword evidence="8" id="KW-0408">Iron</keyword>
<comment type="subcellular location">
    <subcellularLocation>
        <location evidence="1">Membrane</location>
        <topology evidence="1">Multi-pass membrane protein</topology>
    </subcellularLocation>
</comment>
<feature type="transmembrane region" description="Helical" evidence="14">
    <location>
        <begin position="56"/>
        <end position="78"/>
    </location>
</feature>
<dbReference type="InterPro" id="IPR005804">
    <property type="entry name" value="FA_desaturase_dom"/>
</dbReference>
<feature type="transmembrane region" description="Helical" evidence="14">
    <location>
        <begin position="24"/>
        <end position="44"/>
    </location>
</feature>
<name>A0A9N8DEH7_9STRA</name>
<evidence type="ECO:0000259" key="15">
    <source>
        <dbReference type="Pfam" id="PF00487"/>
    </source>
</evidence>
<dbReference type="GO" id="GO:0005506">
    <property type="term" value="F:iron ion binding"/>
    <property type="evidence" value="ECO:0007669"/>
    <property type="project" value="TreeGrafter"/>
</dbReference>
<evidence type="ECO:0000256" key="7">
    <source>
        <dbReference type="ARBA" id="ARBA00023002"/>
    </source>
</evidence>
<keyword evidence="7 12" id="KW-0560">Oxidoreductase</keyword>
<sequence length="346" mass="39920">MDLSLQMWKDIPSVLSYHWKEGNYNTFMCFYIPIVHVLGVYGFVNYAADTMAHTWFWTYFIYYMTGLGIIVGAHRLFAHRSFEASFPLRVFLMCCNAMANEGSLFHWVRDHRVHHKFSETTADPHNATRGYFFAHVGWLLVKKHPDVVKAGRELDMTDMLSDPVVMFQKKTDPWFNVYMCFFFPAQVAHYCWGEDFWTAFFIVGCFRYMCVLHITWLVNSAAHLYGDHPYDTASYPAENPFVAWITGGEGWHNYHHKYPYDYATSEFGGLAQFNLGKGAIDLFCALGLAKNPKRATAAWAMARARRDRDKAAGIPLPRAPPRPWEVKKDVIDTSNPEGEKVAKKVD</sequence>
<keyword evidence="5" id="KW-0276">Fatty acid metabolism</keyword>
<evidence type="ECO:0000256" key="5">
    <source>
        <dbReference type="ARBA" id="ARBA00022832"/>
    </source>
</evidence>
<evidence type="ECO:0000256" key="1">
    <source>
        <dbReference type="ARBA" id="ARBA00004141"/>
    </source>
</evidence>
<dbReference type="GO" id="GO:0006636">
    <property type="term" value="P:unsaturated fatty acid biosynthetic process"/>
    <property type="evidence" value="ECO:0007669"/>
    <property type="project" value="TreeGrafter"/>
</dbReference>
<dbReference type="Proteomes" id="UP001153069">
    <property type="component" value="Unassembled WGS sequence"/>
</dbReference>
<keyword evidence="6 14" id="KW-1133">Transmembrane helix</keyword>
<organism evidence="16 17">
    <name type="scientific">Seminavis robusta</name>
    <dbReference type="NCBI Taxonomy" id="568900"/>
    <lineage>
        <taxon>Eukaryota</taxon>
        <taxon>Sar</taxon>
        <taxon>Stramenopiles</taxon>
        <taxon>Ochrophyta</taxon>
        <taxon>Bacillariophyta</taxon>
        <taxon>Bacillariophyceae</taxon>
        <taxon>Bacillariophycidae</taxon>
        <taxon>Naviculales</taxon>
        <taxon>Naviculaceae</taxon>
        <taxon>Seminavis</taxon>
    </lineage>
</organism>
<dbReference type="PANTHER" id="PTHR11351:SF31">
    <property type="entry name" value="DESATURASE 1, ISOFORM A-RELATED"/>
    <property type="match status" value="1"/>
</dbReference>
<proteinExistence type="inferred from homology"/>
<evidence type="ECO:0000256" key="3">
    <source>
        <dbReference type="ARBA" id="ARBA00022516"/>
    </source>
</evidence>
<keyword evidence="9" id="KW-0443">Lipid metabolism</keyword>
<evidence type="ECO:0000256" key="2">
    <source>
        <dbReference type="ARBA" id="ARBA00009295"/>
    </source>
</evidence>
<evidence type="ECO:0000256" key="4">
    <source>
        <dbReference type="ARBA" id="ARBA00022692"/>
    </source>
</evidence>
<evidence type="ECO:0000256" key="12">
    <source>
        <dbReference type="RuleBase" id="RU000581"/>
    </source>
</evidence>
<comment type="similarity">
    <text evidence="2 12">Belongs to the fatty acid desaturase type 1 family.</text>
</comment>
<reference evidence="16" key="1">
    <citation type="submission" date="2020-06" db="EMBL/GenBank/DDBJ databases">
        <authorList>
            <consortium name="Plant Systems Biology data submission"/>
        </authorList>
    </citation>
    <scope>NUCLEOTIDE SEQUENCE</scope>
    <source>
        <strain evidence="16">D6</strain>
    </source>
</reference>
<evidence type="ECO:0000256" key="10">
    <source>
        <dbReference type="ARBA" id="ARBA00023136"/>
    </source>
</evidence>
<evidence type="ECO:0000256" key="13">
    <source>
        <dbReference type="SAM" id="MobiDB-lite"/>
    </source>
</evidence>
<feature type="domain" description="Fatty acid desaturase" evidence="15">
    <location>
        <begin position="55"/>
        <end position="260"/>
    </location>
</feature>
<dbReference type="GO" id="GO:0005789">
    <property type="term" value="C:endoplasmic reticulum membrane"/>
    <property type="evidence" value="ECO:0007669"/>
    <property type="project" value="TreeGrafter"/>
</dbReference>
<dbReference type="OrthoDB" id="10260134at2759"/>
<evidence type="ECO:0000313" key="17">
    <source>
        <dbReference type="Proteomes" id="UP001153069"/>
    </source>
</evidence>
<gene>
    <name evidence="16" type="ORF">SEMRO_33_G021640.1</name>
</gene>
<evidence type="ECO:0000256" key="11">
    <source>
        <dbReference type="ARBA" id="ARBA00023160"/>
    </source>
</evidence>
<dbReference type="Pfam" id="PF00487">
    <property type="entry name" value="FA_desaturase"/>
    <property type="match status" value="1"/>
</dbReference>
<dbReference type="EMBL" id="CAICTM010000033">
    <property type="protein sequence ID" value="CAB9498229.1"/>
    <property type="molecule type" value="Genomic_DNA"/>
</dbReference>
<evidence type="ECO:0000256" key="6">
    <source>
        <dbReference type="ARBA" id="ARBA00022989"/>
    </source>
</evidence>
<keyword evidence="17" id="KW-1185">Reference proteome</keyword>
<evidence type="ECO:0000256" key="8">
    <source>
        <dbReference type="ARBA" id="ARBA00023004"/>
    </source>
</evidence>
<feature type="compositionally biased region" description="Basic and acidic residues" evidence="13">
    <location>
        <begin position="324"/>
        <end position="346"/>
    </location>
</feature>
<keyword evidence="4 12" id="KW-0812">Transmembrane</keyword>
<keyword evidence="10 14" id="KW-0472">Membrane</keyword>
<dbReference type="CDD" id="cd03505">
    <property type="entry name" value="Delta9-FADS-like"/>
    <property type="match status" value="1"/>
</dbReference>
<dbReference type="PANTHER" id="PTHR11351">
    <property type="entry name" value="ACYL-COA DESATURASE"/>
    <property type="match status" value="1"/>
</dbReference>
<comment type="domain">
    <text evidence="12">The histidine box domains are involved in binding the catalytic metal ions.</text>
</comment>
<dbReference type="PRINTS" id="PR00075">
    <property type="entry name" value="FACDDSATRASE"/>
</dbReference>
<protein>
    <submittedName>
        <fullName evidence="16">Delta(9)-fatty-acid desaturase fat</fullName>
    </submittedName>
</protein>
<evidence type="ECO:0000256" key="14">
    <source>
        <dbReference type="SAM" id="Phobius"/>
    </source>
</evidence>
<dbReference type="InterPro" id="IPR015876">
    <property type="entry name" value="Acyl-CoA_DS"/>
</dbReference>
<evidence type="ECO:0000313" key="16">
    <source>
        <dbReference type="EMBL" id="CAB9498229.1"/>
    </source>
</evidence>
<keyword evidence="3 12" id="KW-0444">Lipid biosynthesis</keyword>
<keyword evidence="11 12" id="KW-0275">Fatty acid biosynthesis</keyword>